<dbReference type="AlphaFoldDB" id="A0A9W6S7G7"/>
<comment type="caution">
    <text evidence="2">The sequence shown here is derived from an EMBL/GenBank/DDBJ whole genome shotgun (WGS) entry which is preliminary data.</text>
</comment>
<dbReference type="Pfam" id="PF04972">
    <property type="entry name" value="BON"/>
    <property type="match status" value="1"/>
</dbReference>
<evidence type="ECO:0000313" key="3">
    <source>
        <dbReference type="Proteomes" id="UP001165074"/>
    </source>
</evidence>
<proteinExistence type="predicted"/>
<organism evidence="2 3">
    <name type="scientific">Actinoallomurus iriomotensis</name>
    <dbReference type="NCBI Taxonomy" id="478107"/>
    <lineage>
        <taxon>Bacteria</taxon>
        <taxon>Bacillati</taxon>
        <taxon>Actinomycetota</taxon>
        <taxon>Actinomycetes</taxon>
        <taxon>Streptosporangiales</taxon>
        <taxon>Thermomonosporaceae</taxon>
        <taxon>Actinoallomurus</taxon>
    </lineage>
</organism>
<evidence type="ECO:0000259" key="1">
    <source>
        <dbReference type="PROSITE" id="PS50914"/>
    </source>
</evidence>
<sequence>MATDNASHPLAVHIRDRLASDARTVEFGIDVVVREDVVVLRGQVATARRRALIEAVAREAASGLRIANDVTVVELPHQARRADGASW</sequence>
<dbReference type="InterPro" id="IPR007055">
    <property type="entry name" value="BON_dom"/>
</dbReference>
<dbReference type="Proteomes" id="UP001165074">
    <property type="component" value="Unassembled WGS sequence"/>
</dbReference>
<dbReference type="RefSeq" id="WP_285580197.1">
    <property type="nucleotide sequence ID" value="NZ_BSTK01000014.1"/>
</dbReference>
<protein>
    <recommendedName>
        <fullName evidence="1">BON domain-containing protein</fullName>
    </recommendedName>
</protein>
<evidence type="ECO:0000313" key="2">
    <source>
        <dbReference type="EMBL" id="GLY89760.1"/>
    </source>
</evidence>
<name>A0A9W6S7G7_9ACTN</name>
<reference evidence="2" key="1">
    <citation type="submission" date="2023-03" db="EMBL/GenBank/DDBJ databases">
        <title>Actinoallomurus iriomotensis NBRC 103684.</title>
        <authorList>
            <person name="Ichikawa N."/>
            <person name="Sato H."/>
            <person name="Tonouchi N."/>
        </authorList>
    </citation>
    <scope>NUCLEOTIDE SEQUENCE</scope>
    <source>
        <strain evidence="2">NBRC 103684</strain>
    </source>
</reference>
<dbReference type="EMBL" id="BSTK01000014">
    <property type="protein sequence ID" value="GLY89760.1"/>
    <property type="molecule type" value="Genomic_DNA"/>
</dbReference>
<dbReference type="PROSITE" id="PS50914">
    <property type="entry name" value="BON"/>
    <property type="match status" value="1"/>
</dbReference>
<gene>
    <name evidence="2" type="ORF">Airi02_076890</name>
</gene>
<feature type="domain" description="BON" evidence="1">
    <location>
        <begin position="6"/>
        <end position="74"/>
    </location>
</feature>
<accession>A0A9W6S7G7</accession>
<keyword evidence="3" id="KW-1185">Reference proteome</keyword>